<evidence type="ECO:0000313" key="4">
    <source>
        <dbReference type="Proteomes" id="UP000217473"/>
    </source>
</evidence>
<dbReference type="InterPro" id="IPR008613">
    <property type="entry name" value="Excalibur_Ca-bd_domain"/>
</dbReference>
<dbReference type="EMBL" id="MWUR01000029">
    <property type="protein sequence ID" value="PCF45944.1"/>
    <property type="molecule type" value="Genomic_DNA"/>
</dbReference>
<evidence type="ECO:0000313" key="3">
    <source>
        <dbReference type="EMBL" id="RIZ49042.1"/>
    </source>
</evidence>
<dbReference type="Proteomes" id="UP000266198">
    <property type="component" value="Unassembled WGS sequence"/>
</dbReference>
<protein>
    <recommendedName>
        <fullName evidence="1">Excalibur calcium-binding domain-containing protein</fullName>
    </recommendedName>
</protein>
<organism evidence="2 4">
    <name type="scientific">Staphylococcus delphini</name>
    <dbReference type="NCBI Taxonomy" id="53344"/>
    <lineage>
        <taxon>Bacteria</taxon>
        <taxon>Bacillati</taxon>
        <taxon>Bacillota</taxon>
        <taxon>Bacilli</taxon>
        <taxon>Bacillales</taxon>
        <taxon>Staphylococcaceae</taxon>
        <taxon>Staphylococcus</taxon>
        <taxon>Staphylococcus intermedius group</taxon>
    </lineage>
</organism>
<evidence type="ECO:0000313" key="2">
    <source>
        <dbReference type="EMBL" id="PCF45944.1"/>
    </source>
</evidence>
<reference evidence="3 5" key="2">
    <citation type="submission" date="2017-06" db="EMBL/GenBank/DDBJ databases">
        <title>Identification of a new gene, sdsY, involved in staphylococcal internalization in non-professional phagocytic cells (NPPCs).</title>
        <authorList>
            <person name="Maali Y."/>
            <person name="Martins-Simoes P."/>
            <person name="Trouillet-Assant S."/>
            <person name="Laurent F."/>
            <person name="Diot A."/>
            <person name="Verhoeven P."/>
            <person name="Bouvard D."/>
            <person name="Vandenesch F."/>
            <person name="Bes M."/>
        </authorList>
    </citation>
    <scope>NUCLEOTIDE SEQUENCE [LARGE SCALE GENOMIC DNA]</scope>
    <source>
        <strain evidence="3 5">Heidy</strain>
    </source>
</reference>
<reference evidence="2 4" key="1">
    <citation type="journal article" date="2017" name="PLoS ONE">
        <title>Development of a real-time PCR for detection of Staphylococcus pseudintermedius using a novel automated comparison of whole-genome sequences.</title>
        <authorList>
            <person name="Verstappen K.M."/>
            <person name="Huijbregts L."/>
            <person name="Spaninks M."/>
            <person name="Wagenaar J.A."/>
            <person name="Fluit A.C."/>
            <person name="Duim B."/>
        </authorList>
    </citation>
    <scope>NUCLEOTIDE SEQUENCE [LARGE SCALE GENOMIC DNA]</scope>
    <source>
        <strain evidence="2 4">15S02591-1</strain>
    </source>
</reference>
<proteinExistence type="predicted"/>
<evidence type="ECO:0000259" key="1">
    <source>
        <dbReference type="SMART" id="SM00894"/>
    </source>
</evidence>
<gene>
    <name evidence="2" type="ORF">B5C07_12800</name>
    <name evidence="3" type="ORF">CDL68_12595</name>
</gene>
<dbReference type="Pfam" id="PF05901">
    <property type="entry name" value="Excalibur"/>
    <property type="match status" value="1"/>
</dbReference>
<dbReference type="Proteomes" id="UP000217473">
    <property type="component" value="Unassembled WGS sequence"/>
</dbReference>
<sequence>MVSLKSYPNCTTLHQDYPKGVPSDHPDYAAHLDRDKDLYACEIN</sequence>
<feature type="domain" description="Excalibur calcium-binding" evidence="1">
    <location>
        <begin position="6"/>
        <end position="42"/>
    </location>
</feature>
<name>A0AAX0QRR5_9STAP</name>
<dbReference type="AlphaFoldDB" id="A0AAX0QRR5"/>
<comment type="caution">
    <text evidence="2">The sequence shown here is derived from an EMBL/GenBank/DDBJ whole genome shotgun (WGS) entry which is preliminary data.</text>
</comment>
<accession>A0AAX0QRR5</accession>
<evidence type="ECO:0000313" key="5">
    <source>
        <dbReference type="Proteomes" id="UP000266198"/>
    </source>
</evidence>
<keyword evidence="5" id="KW-1185">Reference proteome</keyword>
<dbReference type="SMART" id="SM00894">
    <property type="entry name" value="Excalibur"/>
    <property type="match status" value="1"/>
</dbReference>
<dbReference type="EMBL" id="NIPK01000043">
    <property type="protein sequence ID" value="RIZ49042.1"/>
    <property type="molecule type" value="Genomic_DNA"/>
</dbReference>